<dbReference type="eggNOG" id="COG5634">
    <property type="taxonomic scope" value="Bacteria"/>
</dbReference>
<keyword evidence="2" id="KW-1185">Reference proteome</keyword>
<organism evidence="1 2">
    <name type="scientific">Chlorobium phaeobacteroides (strain DSM 266 / SMG 266 / 2430)</name>
    <dbReference type="NCBI Taxonomy" id="290317"/>
    <lineage>
        <taxon>Bacteria</taxon>
        <taxon>Pseudomonadati</taxon>
        <taxon>Chlorobiota</taxon>
        <taxon>Chlorobiia</taxon>
        <taxon>Chlorobiales</taxon>
        <taxon>Chlorobiaceae</taxon>
        <taxon>Chlorobium/Pelodictyon group</taxon>
        <taxon>Chlorobium</taxon>
    </lineage>
</organism>
<evidence type="ECO:0008006" key="3">
    <source>
        <dbReference type="Google" id="ProtNLM"/>
    </source>
</evidence>
<evidence type="ECO:0000313" key="1">
    <source>
        <dbReference type="EMBL" id="ABL66152.1"/>
    </source>
</evidence>
<dbReference type="AlphaFoldDB" id="A1BIC5"/>
<reference evidence="1 2" key="1">
    <citation type="submission" date="2006-12" db="EMBL/GenBank/DDBJ databases">
        <title>Complete sequence of Chlorobium phaeobacteroides DSM 266.</title>
        <authorList>
            <consortium name="US DOE Joint Genome Institute"/>
            <person name="Copeland A."/>
            <person name="Lucas S."/>
            <person name="Lapidus A."/>
            <person name="Barry K."/>
            <person name="Detter J.C."/>
            <person name="Glavina del Rio T."/>
            <person name="Hammon N."/>
            <person name="Israni S."/>
            <person name="Pitluck S."/>
            <person name="Goltsman E."/>
            <person name="Schmutz J."/>
            <person name="Larimer F."/>
            <person name="Land M."/>
            <person name="Hauser L."/>
            <person name="Mikhailova N."/>
            <person name="Li T."/>
            <person name="Overmann J."/>
            <person name="Bryant D.A."/>
            <person name="Richardson P."/>
        </authorList>
    </citation>
    <scope>NUCLEOTIDE SEQUENCE [LARGE SCALE GENOMIC DNA]</scope>
    <source>
        <strain evidence="1 2">DSM 266</strain>
    </source>
</reference>
<dbReference type="Pfam" id="PF10042">
    <property type="entry name" value="DUF2278"/>
    <property type="match status" value="1"/>
</dbReference>
<dbReference type="OrthoDB" id="291334at2"/>
<dbReference type="STRING" id="290317.Cpha266_2147"/>
<dbReference type="RefSeq" id="WP_011745951.1">
    <property type="nucleotide sequence ID" value="NC_008639.1"/>
</dbReference>
<evidence type="ECO:0000313" key="2">
    <source>
        <dbReference type="Proteomes" id="UP000008701"/>
    </source>
</evidence>
<protein>
    <recommendedName>
        <fullName evidence="3">DUF2278 domain-containing protein</fullName>
    </recommendedName>
</protein>
<sequence length="212" mass="24157">MPLKDGYGVLIGTMHSCLCDQSHQKGSYYHCNLKVRVGRSLFRCPIDLDSKQTADGVQWRVIKPEQRAYKKFLRYPDGWHELSSTPHSGALDYYRSKALKPTQACVDAVEYITVENGSDRFDHAESPWKNGTGVVAFGDLEPYLKKAVRVFVFGEPFRNGKGVHNIHQNQGDPPESRWAQENGIWQDGGVMVLEKNLVVTAFLCKFRTQRFF</sequence>
<dbReference type="Proteomes" id="UP000008701">
    <property type="component" value="Chromosome"/>
</dbReference>
<dbReference type="HOGENOM" id="CLU_1297959_0_0_10"/>
<dbReference type="EMBL" id="CP000492">
    <property type="protein sequence ID" value="ABL66152.1"/>
    <property type="molecule type" value="Genomic_DNA"/>
</dbReference>
<proteinExistence type="predicted"/>
<name>A1BIC5_CHLPD</name>
<dbReference type="InterPro" id="IPR019268">
    <property type="entry name" value="DUF2278"/>
</dbReference>
<accession>A1BIC5</accession>
<dbReference type="KEGG" id="cph:Cpha266_2147"/>
<gene>
    <name evidence="1" type="ordered locus">Cpha266_2147</name>
</gene>